<dbReference type="PROSITE" id="PS50056">
    <property type="entry name" value="TYR_PHOSPHATASE_2"/>
    <property type="match status" value="1"/>
</dbReference>
<dbReference type="InterPro" id="IPR003595">
    <property type="entry name" value="Tyr_Pase_cat"/>
</dbReference>
<dbReference type="STRING" id="946362.F2UJ08"/>
<dbReference type="RefSeq" id="XP_004990796.1">
    <property type="nucleotide sequence ID" value="XM_004990739.1"/>
</dbReference>
<reference evidence="8" key="1">
    <citation type="submission" date="2009-08" db="EMBL/GenBank/DDBJ databases">
        <title>Annotation of Salpingoeca rosetta.</title>
        <authorList>
            <consortium name="The Broad Institute Genome Sequencing Platform"/>
            <person name="Russ C."/>
            <person name="Cuomo C."/>
            <person name="Burger G."/>
            <person name="Gray M.W."/>
            <person name="Holland P.W.H."/>
            <person name="King N."/>
            <person name="Lang F.B.F."/>
            <person name="Roger A.J."/>
            <person name="Ruiz-Trillo I."/>
            <person name="Young S.K."/>
            <person name="Zeng Q."/>
            <person name="Gargeya S."/>
            <person name="Alvarado L."/>
            <person name="Berlin A."/>
            <person name="Chapman S.B."/>
            <person name="Chen Z."/>
            <person name="Freedman E."/>
            <person name="Gellesch M."/>
            <person name="Goldberg J."/>
            <person name="Griggs A."/>
            <person name="Gujja S."/>
            <person name="Heilman E."/>
            <person name="Heiman D."/>
            <person name="Howarth C."/>
            <person name="Mehta T."/>
            <person name="Neiman D."/>
            <person name="Pearson M."/>
            <person name="Roberts A."/>
            <person name="Saif S."/>
            <person name="Shea T."/>
            <person name="Shenoy N."/>
            <person name="Sisk P."/>
            <person name="Stolte C."/>
            <person name="Sykes S."/>
            <person name="White J."/>
            <person name="Yandava C."/>
            <person name="Haas B."/>
            <person name="Nusbaum C."/>
            <person name="Birren B."/>
        </authorList>
    </citation>
    <scope>NUCLEOTIDE SEQUENCE [LARGE SCALE GENOMIC DNA]</scope>
    <source>
        <strain evidence="8">ATCC 50818</strain>
    </source>
</reference>
<dbReference type="InterPro" id="IPR000340">
    <property type="entry name" value="Dual-sp_phosphatase_cat-dom"/>
</dbReference>
<dbReference type="CDD" id="cd14498">
    <property type="entry name" value="DSP"/>
    <property type="match status" value="1"/>
</dbReference>
<evidence type="ECO:0000256" key="1">
    <source>
        <dbReference type="ARBA" id="ARBA00008601"/>
    </source>
</evidence>
<dbReference type="OrthoDB" id="273181at2759"/>
<evidence type="ECO:0000256" key="2">
    <source>
        <dbReference type="ARBA" id="ARBA00013064"/>
    </source>
</evidence>
<sequence>MSFQELLARQRQRASELRPYLYVGSAREASDLEYLQMHGFTHILNVANDVPNYHTQHFTYCHLPVADFGQDEGISRIFAQAKAFVEEARAASTATTEGDGKGEEAGEDADDDKGDDDTADDGEASGNNGDGSDNTGGVADAGDVRQPSGARRSQAKVLVHCAAGCNRSVTVCVALLMMLENMTLREAFAHVKKQRPGVWPMKDNRQQLLAFERKLTGTNTITEEQFSGNPRKLSWLRGMLS</sequence>
<dbReference type="SMART" id="SM00404">
    <property type="entry name" value="PTPc_motif"/>
    <property type="match status" value="1"/>
</dbReference>
<proteinExistence type="inferred from homology"/>
<dbReference type="eggNOG" id="KOG1716">
    <property type="taxonomic scope" value="Eukaryota"/>
</dbReference>
<dbReference type="GO" id="GO:0005737">
    <property type="term" value="C:cytoplasm"/>
    <property type="evidence" value="ECO:0007669"/>
    <property type="project" value="TreeGrafter"/>
</dbReference>
<feature type="region of interest" description="Disordered" evidence="5">
    <location>
        <begin position="90"/>
        <end position="150"/>
    </location>
</feature>
<protein>
    <recommendedName>
        <fullName evidence="2">protein-tyrosine-phosphatase</fullName>
        <ecNumber evidence="2">3.1.3.48</ecNumber>
    </recommendedName>
</protein>
<dbReference type="GeneID" id="16071359"/>
<feature type="domain" description="Tyrosine-protein phosphatase" evidence="6">
    <location>
        <begin position="13"/>
        <end position="217"/>
    </location>
</feature>
<dbReference type="KEGG" id="sre:PTSG_07297"/>
<comment type="similarity">
    <text evidence="1">Belongs to the protein-tyrosine phosphatase family. Non-receptor class dual specificity subfamily.</text>
</comment>
<keyword evidence="3" id="KW-0378">Hydrolase</keyword>
<accession>F2UJ08</accession>
<dbReference type="GO" id="GO:0004725">
    <property type="term" value="F:protein tyrosine phosphatase activity"/>
    <property type="evidence" value="ECO:0007669"/>
    <property type="project" value="UniProtKB-EC"/>
</dbReference>
<dbReference type="SUPFAM" id="SSF52799">
    <property type="entry name" value="(Phosphotyrosine protein) phosphatases II"/>
    <property type="match status" value="1"/>
</dbReference>
<evidence type="ECO:0000313" key="8">
    <source>
        <dbReference type="EMBL" id="EGD76956.1"/>
    </source>
</evidence>
<dbReference type="EC" id="3.1.3.48" evidence="2"/>
<dbReference type="Proteomes" id="UP000007799">
    <property type="component" value="Unassembled WGS sequence"/>
</dbReference>
<dbReference type="PROSITE" id="PS50054">
    <property type="entry name" value="TYR_PHOSPHATASE_DUAL"/>
    <property type="match status" value="1"/>
</dbReference>
<dbReference type="PANTHER" id="PTHR10159">
    <property type="entry name" value="DUAL SPECIFICITY PROTEIN PHOSPHATASE"/>
    <property type="match status" value="1"/>
</dbReference>
<dbReference type="InterPro" id="IPR020422">
    <property type="entry name" value="TYR_PHOSPHATASE_DUAL_dom"/>
</dbReference>
<evidence type="ECO:0000259" key="6">
    <source>
        <dbReference type="PROSITE" id="PS50054"/>
    </source>
</evidence>
<keyword evidence="4" id="KW-0904">Protein phosphatase</keyword>
<evidence type="ECO:0000256" key="5">
    <source>
        <dbReference type="SAM" id="MobiDB-lite"/>
    </source>
</evidence>
<feature type="compositionally biased region" description="Acidic residues" evidence="5">
    <location>
        <begin position="105"/>
        <end position="123"/>
    </location>
</feature>
<dbReference type="InterPro" id="IPR000387">
    <property type="entry name" value="Tyr_Pase_dom"/>
</dbReference>
<feature type="domain" description="Tyrosine specific protein phosphatases" evidence="7">
    <location>
        <begin position="148"/>
        <end position="206"/>
    </location>
</feature>
<dbReference type="InParanoid" id="F2UJ08"/>
<organism evidence="9">
    <name type="scientific">Salpingoeca rosetta (strain ATCC 50818 / BSB-021)</name>
    <dbReference type="NCBI Taxonomy" id="946362"/>
    <lineage>
        <taxon>Eukaryota</taxon>
        <taxon>Choanoflagellata</taxon>
        <taxon>Craspedida</taxon>
        <taxon>Salpingoecidae</taxon>
        <taxon>Salpingoeca</taxon>
    </lineage>
</organism>
<evidence type="ECO:0000259" key="7">
    <source>
        <dbReference type="PROSITE" id="PS50056"/>
    </source>
</evidence>
<feature type="compositionally biased region" description="Low complexity" evidence="5">
    <location>
        <begin position="124"/>
        <end position="137"/>
    </location>
</feature>
<dbReference type="EMBL" id="GL832976">
    <property type="protein sequence ID" value="EGD76956.1"/>
    <property type="molecule type" value="Genomic_DNA"/>
</dbReference>
<keyword evidence="9" id="KW-1185">Reference proteome</keyword>
<dbReference type="Pfam" id="PF00782">
    <property type="entry name" value="DSPc"/>
    <property type="match status" value="2"/>
</dbReference>
<dbReference type="SMART" id="SM00195">
    <property type="entry name" value="DSPc"/>
    <property type="match status" value="1"/>
</dbReference>
<dbReference type="AlphaFoldDB" id="F2UJ08"/>
<dbReference type="InterPro" id="IPR029021">
    <property type="entry name" value="Prot-tyrosine_phosphatase-like"/>
</dbReference>
<dbReference type="PANTHER" id="PTHR10159:SF519">
    <property type="entry name" value="DUAL SPECIFICITY PROTEIN PHOSPHATASE MPK3"/>
    <property type="match status" value="1"/>
</dbReference>
<dbReference type="GO" id="GO:0043409">
    <property type="term" value="P:negative regulation of MAPK cascade"/>
    <property type="evidence" value="ECO:0007669"/>
    <property type="project" value="TreeGrafter"/>
</dbReference>
<evidence type="ECO:0000256" key="3">
    <source>
        <dbReference type="ARBA" id="ARBA00022801"/>
    </source>
</evidence>
<gene>
    <name evidence="8" type="ORF">PTSG_07297</name>
</gene>
<dbReference type="Gene3D" id="3.90.190.10">
    <property type="entry name" value="Protein tyrosine phosphatase superfamily"/>
    <property type="match status" value="1"/>
</dbReference>
<evidence type="ECO:0000313" key="9">
    <source>
        <dbReference type="Proteomes" id="UP000007799"/>
    </source>
</evidence>
<evidence type="ECO:0000256" key="4">
    <source>
        <dbReference type="ARBA" id="ARBA00022912"/>
    </source>
</evidence>
<name>F2UJ08_SALR5</name>